<name>A0A917T8V4_9ACTN</name>
<feature type="region of interest" description="Disordered" evidence="5">
    <location>
        <begin position="260"/>
        <end position="334"/>
    </location>
</feature>
<dbReference type="GO" id="GO:0045892">
    <property type="term" value="P:negative regulation of DNA-templated transcription"/>
    <property type="evidence" value="ECO:0007669"/>
    <property type="project" value="InterPro"/>
</dbReference>
<keyword evidence="3" id="KW-0804">Transcription</keyword>
<evidence type="ECO:0000259" key="6">
    <source>
        <dbReference type="PROSITE" id="PS50977"/>
    </source>
</evidence>
<dbReference type="Proteomes" id="UP000655208">
    <property type="component" value="Unassembled WGS sequence"/>
</dbReference>
<dbReference type="RefSeq" id="WP_229674644.1">
    <property type="nucleotide sequence ID" value="NZ_BMNA01000013.1"/>
</dbReference>
<dbReference type="InterPro" id="IPR009057">
    <property type="entry name" value="Homeodomain-like_sf"/>
</dbReference>
<dbReference type="InterPro" id="IPR036271">
    <property type="entry name" value="Tet_transcr_reg_TetR-rel_C_sf"/>
</dbReference>
<dbReference type="Gene3D" id="1.10.10.60">
    <property type="entry name" value="Homeodomain-like"/>
    <property type="match status" value="1"/>
</dbReference>
<feature type="compositionally biased region" description="Basic and acidic residues" evidence="5">
    <location>
        <begin position="287"/>
        <end position="334"/>
    </location>
</feature>
<dbReference type="Gene3D" id="1.10.357.10">
    <property type="entry name" value="Tetracycline Repressor, domain 2"/>
    <property type="match status" value="1"/>
</dbReference>
<dbReference type="AlphaFoldDB" id="A0A917T8V4"/>
<keyword evidence="2 4" id="KW-0238">DNA-binding</keyword>
<evidence type="ECO:0000256" key="1">
    <source>
        <dbReference type="ARBA" id="ARBA00023015"/>
    </source>
</evidence>
<evidence type="ECO:0000313" key="8">
    <source>
        <dbReference type="Proteomes" id="UP000655208"/>
    </source>
</evidence>
<feature type="DNA-binding region" description="H-T-H motif" evidence="4">
    <location>
        <begin position="55"/>
        <end position="74"/>
    </location>
</feature>
<dbReference type="EMBL" id="BMNA01000013">
    <property type="protein sequence ID" value="GGM14810.1"/>
    <property type="molecule type" value="Genomic_DNA"/>
</dbReference>
<evidence type="ECO:0000256" key="4">
    <source>
        <dbReference type="PROSITE-ProRule" id="PRU00335"/>
    </source>
</evidence>
<sequence>MTEQDGDEVALPHAIALTWGMAEAPQRGPKRELTIERIVDAAIEIADTDGLGAVSMARVASALGFTTMSLYRYVTSKDDLLLLMEDAVYAVPGLGRPEVGAPWRPAMRALVDACMAVVRAHPWVARSPIRGVPLTPNNLWFVDYTLTAMAPLPLTTEEKLAALLSLTGLARILGGYEAEIVAGRAAGAEPPLTPAALGSFITDERFPALAPVVRAGGYGGGGQGSPGGAVMQAEFDFGVERLLDGVEHVVAEREAGRAVGSPAVSVAAGGQGGRRGRAPSEQQLRAAAKDPEVRAAVQQRREAEHRLRELQRQERERIDRAVERAAAEEGRSAR</sequence>
<reference evidence="7" key="1">
    <citation type="journal article" date="2014" name="Int. J. Syst. Evol. Microbiol.">
        <title>Complete genome sequence of Corynebacterium casei LMG S-19264T (=DSM 44701T), isolated from a smear-ripened cheese.</title>
        <authorList>
            <consortium name="US DOE Joint Genome Institute (JGI-PGF)"/>
            <person name="Walter F."/>
            <person name="Albersmeier A."/>
            <person name="Kalinowski J."/>
            <person name="Ruckert C."/>
        </authorList>
    </citation>
    <scope>NUCLEOTIDE SEQUENCE</scope>
    <source>
        <strain evidence="7">CGMCC 4.7308</strain>
    </source>
</reference>
<dbReference type="InterPro" id="IPR004111">
    <property type="entry name" value="Repressor_TetR_C"/>
</dbReference>
<evidence type="ECO:0000313" key="7">
    <source>
        <dbReference type="EMBL" id="GGM14810.1"/>
    </source>
</evidence>
<dbReference type="PROSITE" id="PS50977">
    <property type="entry name" value="HTH_TETR_2"/>
    <property type="match status" value="1"/>
</dbReference>
<dbReference type="GO" id="GO:0003700">
    <property type="term" value="F:DNA-binding transcription factor activity"/>
    <property type="evidence" value="ECO:0007669"/>
    <property type="project" value="TreeGrafter"/>
</dbReference>
<dbReference type="Pfam" id="PF02909">
    <property type="entry name" value="TetR_C_1"/>
    <property type="match status" value="1"/>
</dbReference>
<keyword evidence="8" id="KW-1185">Reference proteome</keyword>
<accession>A0A917T8V4</accession>
<gene>
    <name evidence="7" type="ORF">GCM10011594_38510</name>
</gene>
<dbReference type="PANTHER" id="PTHR30055:SF151">
    <property type="entry name" value="TRANSCRIPTIONAL REGULATORY PROTEIN"/>
    <property type="match status" value="1"/>
</dbReference>
<evidence type="ECO:0000256" key="2">
    <source>
        <dbReference type="ARBA" id="ARBA00023125"/>
    </source>
</evidence>
<organism evidence="7 8">
    <name type="scientific">Nakamurella endophytica</name>
    <dbReference type="NCBI Taxonomy" id="1748367"/>
    <lineage>
        <taxon>Bacteria</taxon>
        <taxon>Bacillati</taxon>
        <taxon>Actinomycetota</taxon>
        <taxon>Actinomycetes</taxon>
        <taxon>Nakamurellales</taxon>
        <taxon>Nakamurellaceae</taxon>
        <taxon>Nakamurella</taxon>
    </lineage>
</organism>
<dbReference type="InterPro" id="IPR050109">
    <property type="entry name" value="HTH-type_TetR-like_transc_reg"/>
</dbReference>
<feature type="domain" description="HTH tetR-type" evidence="6">
    <location>
        <begin position="32"/>
        <end position="92"/>
    </location>
</feature>
<dbReference type="PANTHER" id="PTHR30055">
    <property type="entry name" value="HTH-TYPE TRANSCRIPTIONAL REGULATOR RUTR"/>
    <property type="match status" value="1"/>
</dbReference>
<evidence type="ECO:0000256" key="3">
    <source>
        <dbReference type="ARBA" id="ARBA00023163"/>
    </source>
</evidence>
<protein>
    <submittedName>
        <fullName evidence="7">TetR family transcriptional regulator</fullName>
    </submittedName>
</protein>
<proteinExistence type="predicted"/>
<dbReference type="Pfam" id="PF00440">
    <property type="entry name" value="TetR_N"/>
    <property type="match status" value="1"/>
</dbReference>
<comment type="caution">
    <text evidence="7">The sequence shown here is derived from an EMBL/GenBank/DDBJ whole genome shotgun (WGS) entry which is preliminary data.</text>
</comment>
<dbReference type="GO" id="GO:0000976">
    <property type="term" value="F:transcription cis-regulatory region binding"/>
    <property type="evidence" value="ECO:0007669"/>
    <property type="project" value="TreeGrafter"/>
</dbReference>
<reference evidence="7" key="2">
    <citation type="submission" date="2020-09" db="EMBL/GenBank/DDBJ databases">
        <authorList>
            <person name="Sun Q."/>
            <person name="Zhou Y."/>
        </authorList>
    </citation>
    <scope>NUCLEOTIDE SEQUENCE</scope>
    <source>
        <strain evidence="7">CGMCC 4.7308</strain>
    </source>
</reference>
<dbReference type="SUPFAM" id="SSF48498">
    <property type="entry name" value="Tetracyclin repressor-like, C-terminal domain"/>
    <property type="match status" value="1"/>
</dbReference>
<dbReference type="SUPFAM" id="SSF46689">
    <property type="entry name" value="Homeodomain-like"/>
    <property type="match status" value="1"/>
</dbReference>
<keyword evidence="1" id="KW-0805">Transcription regulation</keyword>
<evidence type="ECO:0000256" key="5">
    <source>
        <dbReference type="SAM" id="MobiDB-lite"/>
    </source>
</evidence>
<dbReference type="InterPro" id="IPR001647">
    <property type="entry name" value="HTH_TetR"/>
</dbReference>